<dbReference type="PANTHER" id="PTHR34001">
    <property type="entry name" value="BLL7405 PROTEIN"/>
    <property type="match status" value="1"/>
</dbReference>
<organism evidence="8 9">
    <name type="scientific">Methylorubrum rhodinum</name>
    <dbReference type="NCBI Taxonomy" id="29428"/>
    <lineage>
        <taxon>Bacteria</taxon>
        <taxon>Pseudomonadati</taxon>
        <taxon>Pseudomonadota</taxon>
        <taxon>Alphaproteobacteria</taxon>
        <taxon>Hyphomicrobiales</taxon>
        <taxon>Methylobacteriaceae</taxon>
        <taxon>Methylorubrum</taxon>
    </lineage>
</organism>
<sequence>MRFGMCAAGLAALMGFDVAVASAADLPLRAAPPMVPVALPSWTGFTIGVQGGYRFDETRGAGSLFDPVLGSTTASRRFDLDTGVGGPRVGYDVQVGPSFVVGVAGDFSWGDARRTATETLVLPGLPPVAGAGGSAAVALAVATGSLTVRHQWDATVRVRAGYLFTPTLLGYVTGGLALLDERVNASYTVNGVFGNSFSASNTRTGWTVGAGLETVLFGRWRGHVEYRYADYGSQTYTWAAEGATGKLKTTTNTVLAGVSYAF</sequence>
<dbReference type="Proteomes" id="UP000583454">
    <property type="component" value="Unassembled WGS sequence"/>
</dbReference>
<evidence type="ECO:0000313" key="8">
    <source>
        <dbReference type="EMBL" id="MBB5758710.1"/>
    </source>
</evidence>
<evidence type="ECO:0000256" key="4">
    <source>
        <dbReference type="ARBA" id="ARBA00023237"/>
    </source>
</evidence>
<evidence type="ECO:0000313" key="9">
    <source>
        <dbReference type="Proteomes" id="UP000583454"/>
    </source>
</evidence>
<comment type="similarity">
    <text evidence="5">Belongs to the Omp25/RopB family.</text>
</comment>
<dbReference type="InterPro" id="IPR027385">
    <property type="entry name" value="Beta-barrel_OMP"/>
</dbReference>
<evidence type="ECO:0000259" key="7">
    <source>
        <dbReference type="Pfam" id="PF13505"/>
    </source>
</evidence>
<evidence type="ECO:0000256" key="6">
    <source>
        <dbReference type="SAM" id="SignalP"/>
    </source>
</evidence>
<comment type="subcellular location">
    <subcellularLocation>
        <location evidence="1">Cell outer membrane</location>
    </subcellularLocation>
</comment>
<dbReference type="RefSeq" id="WP_183571378.1">
    <property type="nucleotide sequence ID" value="NZ_JACHOP010000016.1"/>
</dbReference>
<evidence type="ECO:0000256" key="1">
    <source>
        <dbReference type="ARBA" id="ARBA00004442"/>
    </source>
</evidence>
<feature type="signal peptide" evidence="6">
    <location>
        <begin position="1"/>
        <end position="23"/>
    </location>
</feature>
<comment type="caution">
    <text evidence="8">The sequence shown here is derived from an EMBL/GenBank/DDBJ whole genome shotgun (WGS) entry which is preliminary data.</text>
</comment>
<dbReference type="SUPFAM" id="SSF56925">
    <property type="entry name" value="OMPA-like"/>
    <property type="match status" value="1"/>
</dbReference>
<keyword evidence="9" id="KW-1185">Reference proteome</keyword>
<dbReference type="AlphaFoldDB" id="A0A840ZN04"/>
<feature type="domain" description="Outer membrane protein beta-barrel" evidence="7">
    <location>
        <begin position="41"/>
        <end position="262"/>
    </location>
</feature>
<name>A0A840ZN04_9HYPH</name>
<keyword evidence="3" id="KW-0472">Membrane</keyword>
<dbReference type="InterPro" id="IPR011250">
    <property type="entry name" value="OMP/PagP_B-barrel"/>
</dbReference>
<keyword evidence="4" id="KW-0998">Cell outer membrane</keyword>
<dbReference type="Pfam" id="PF13505">
    <property type="entry name" value="OMP_b-brl"/>
    <property type="match status" value="1"/>
</dbReference>
<keyword evidence="2 6" id="KW-0732">Signal</keyword>
<dbReference type="EMBL" id="JACHOP010000016">
    <property type="protein sequence ID" value="MBB5758710.1"/>
    <property type="molecule type" value="Genomic_DNA"/>
</dbReference>
<proteinExistence type="inferred from homology"/>
<gene>
    <name evidence="8" type="ORF">HNR00_003433</name>
</gene>
<feature type="chain" id="PRO_5032440591" evidence="6">
    <location>
        <begin position="24"/>
        <end position="262"/>
    </location>
</feature>
<accession>A0A840ZN04</accession>
<dbReference type="GO" id="GO:0009279">
    <property type="term" value="C:cell outer membrane"/>
    <property type="evidence" value="ECO:0007669"/>
    <property type="project" value="UniProtKB-SubCell"/>
</dbReference>
<reference evidence="8 9" key="1">
    <citation type="submission" date="2020-08" db="EMBL/GenBank/DDBJ databases">
        <title>Genomic Encyclopedia of Type Strains, Phase IV (KMG-IV): sequencing the most valuable type-strain genomes for metagenomic binning, comparative biology and taxonomic classification.</title>
        <authorList>
            <person name="Goeker M."/>
        </authorList>
    </citation>
    <scope>NUCLEOTIDE SEQUENCE [LARGE SCALE GENOMIC DNA]</scope>
    <source>
        <strain evidence="8 9">DSM 2163</strain>
    </source>
</reference>
<evidence type="ECO:0000256" key="3">
    <source>
        <dbReference type="ARBA" id="ARBA00023136"/>
    </source>
</evidence>
<protein>
    <submittedName>
        <fullName evidence="8">Outer membrane immunogenic protein</fullName>
    </submittedName>
</protein>
<evidence type="ECO:0000256" key="2">
    <source>
        <dbReference type="ARBA" id="ARBA00022729"/>
    </source>
</evidence>
<evidence type="ECO:0000256" key="5">
    <source>
        <dbReference type="ARBA" id="ARBA00038306"/>
    </source>
</evidence>
<dbReference type="PANTHER" id="PTHR34001:SF3">
    <property type="entry name" value="BLL7405 PROTEIN"/>
    <property type="match status" value="1"/>
</dbReference>
<dbReference type="Gene3D" id="2.40.160.20">
    <property type="match status" value="1"/>
</dbReference>
<dbReference type="InterPro" id="IPR051692">
    <property type="entry name" value="OMP-like"/>
</dbReference>